<evidence type="ECO:0000313" key="4">
    <source>
        <dbReference type="Proteomes" id="UP001321825"/>
    </source>
</evidence>
<dbReference type="Pfam" id="PF18330">
    <property type="entry name" value="Lig_C"/>
    <property type="match status" value="1"/>
</dbReference>
<name>A0AAU9CGI8_9GAMM</name>
<dbReference type="KEGG" id="mcau:MIT9_P1684"/>
<protein>
    <submittedName>
        <fullName evidence="3">ATP-dependent DNA ligase</fullName>
        <ecNumber evidence="3">6.5.1.1</ecNumber>
    </submittedName>
</protein>
<gene>
    <name evidence="3" type="ORF">MIT9_P1684</name>
</gene>
<evidence type="ECO:0000259" key="2">
    <source>
        <dbReference type="Pfam" id="PF18330"/>
    </source>
</evidence>
<dbReference type="EC" id="6.5.1.1" evidence="3"/>
<dbReference type="AlphaFoldDB" id="A0AAU9CGI8"/>
<reference evidence="4" key="1">
    <citation type="journal article" date="2024" name="Int. J. Syst. Evol. Microbiol.">
        <title>Methylomarinovum tepidoasis sp. nov., a moderately thermophilic methanotroph of the family Methylothermaceae isolated from a deep-sea hydrothermal field.</title>
        <authorList>
            <person name="Hirayama H."/>
            <person name="Takaki Y."/>
            <person name="Abe M."/>
            <person name="Miyazaki M."/>
            <person name="Uematsu K."/>
            <person name="Matsui Y."/>
            <person name="Takai K."/>
        </authorList>
    </citation>
    <scope>NUCLEOTIDE SEQUENCE [LARGE SCALE GENOMIC DNA]</scope>
    <source>
        <strain evidence="4">IT-9</strain>
    </source>
</reference>
<evidence type="ECO:0000313" key="3">
    <source>
        <dbReference type="EMBL" id="BCX82100.1"/>
    </source>
</evidence>
<organism evidence="3 4">
    <name type="scientific">Methylomarinovum caldicuralii</name>
    <dbReference type="NCBI Taxonomy" id="438856"/>
    <lineage>
        <taxon>Bacteria</taxon>
        <taxon>Pseudomonadati</taxon>
        <taxon>Pseudomonadota</taxon>
        <taxon>Gammaproteobacteria</taxon>
        <taxon>Methylococcales</taxon>
        <taxon>Methylothermaceae</taxon>
        <taxon>Methylomarinovum</taxon>
    </lineage>
</organism>
<dbReference type="Gene3D" id="3.30.470.30">
    <property type="entry name" value="DNA ligase/mRNA capping enzyme"/>
    <property type="match status" value="1"/>
</dbReference>
<dbReference type="RefSeq" id="WP_317704511.1">
    <property type="nucleotide sequence ID" value="NZ_AP024714.1"/>
</dbReference>
<dbReference type="Gene3D" id="3.10.450.740">
    <property type="match status" value="1"/>
</dbReference>
<dbReference type="InterPro" id="IPR041596">
    <property type="entry name" value="Lig_Pab1020_C"/>
</dbReference>
<dbReference type="PRINTS" id="PR01048">
    <property type="entry name" value="Y414FAMILY"/>
</dbReference>
<sequence length="372" mass="43265">MSQVPNPVTVIDQLPEALQQRKALERRFKDIDYRHYRDAWRHIPRGTAVFGDTVIYGYPHIGRVLALEAGLKAHFQAPFWAEEKINGFNVRIARIGDQVLALSRGGFVCPFTTDRLPDLMPLEIFARHPDLIVCAEVAGPDNPYLESSPPFVKEDVELFVFDLMRKNQAGFLPYRDKQRLIETFNLPPVPLHGYFHPHEVGRIRQIMLRLHEEWREGLVFKEDSPRDHRAKYVTGNINIDDLRAAADNLLDLPAEYVTNRLLRLSLFVEEHGLPVDAELERALGAALLEGLHQAVAKFRREHRVYTTFRCRFRERENAELMFEHLRRASHQVQIRRRELRREGDHWLLAFDRIYPSLTGMLGDLLAGRLVFD</sequence>
<feature type="domain" description="RNA ligase Pab1020 C-terminal" evidence="2">
    <location>
        <begin position="245"/>
        <end position="367"/>
    </location>
</feature>
<dbReference type="InterPro" id="IPR021122">
    <property type="entry name" value="RNA_ligase_dom_REL/Rnl2"/>
</dbReference>
<dbReference type="Gene3D" id="3.30.1490.70">
    <property type="match status" value="1"/>
</dbReference>
<keyword evidence="3" id="KW-0436">Ligase</keyword>
<evidence type="ECO:0000259" key="1">
    <source>
        <dbReference type="Pfam" id="PF09414"/>
    </source>
</evidence>
<dbReference type="CDD" id="cd07894">
    <property type="entry name" value="Adenylation_RNA_ligase"/>
    <property type="match status" value="1"/>
</dbReference>
<dbReference type="Proteomes" id="UP001321825">
    <property type="component" value="Chromosome"/>
</dbReference>
<dbReference type="Pfam" id="PF09414">
    <property type="entry name" value="RNA_ligase"/>
    <property type="match status" value="1"/>
</dbReference>
<accession>A0AAU9CGI8</accession>
<dbReference type="SUPFAM" id="SSF56091">
    <property type="entry name" value="DNA ligase/mRNA capping enzyme, catalytic domain"/>
    <property type="match status" value="1"/>
</dbReference>
<dbReference type="NCBIfam" id="TIGR01209">
    <property type="entry name" value="RNA ligase"/>
    <property type="match status" value="1"/>
</dbReference>
<keyword evidence="4" id="KW-1185">Reference proteome</keyword>
<dbReference type="InterPro" id="IPR001072">
    <property type="entry name" value="RNA_ligase_Pab1020"/>
</dbReference>
<proteinExistence type="predicted"/>
<dbReference type="EMBL" id="AP024714">
    <property type="protein sequence ID" value="BCX82100.1"/>
    <property type="molecule type" value="Genomic_DNA"/>
</dbReference>
<dbReference type="Gene3D" id="3.30.70.2160">
    <property type="match status" value="1"/>
</dbReference>
<dbReference type="GO" id="GO:0003910">
    <property type="term" value="F:DNA ligase (ATP) activity"/>
    <property type="evidence" value="ECO:0007669"/>
    <property type="project" value="UniProtKB-EC"/>
</dbReference>
<feature type="domain" description="RNA ligase" evidence="1">
    <location>
        <begin position="78"/>
        <end position="233"/>
    </location>
</feature>